<sequence>MKRLLPVSPLSYFPKSSYMHSPDHFHIQILLDMSKHANGRGVNTGIVPPVKTKIGLWAQKSRSQIQFSMLL</sequence>
<evidence type="ECO:0000313" key="2">
    <source>
        <dbReference type="Proteomes" id="UP001152320"/>
    </source>
</evidence>
<gene>
    <name evidence="1" type="ORF">HOLleu_30372</name>
</gene>
<comment type="caution">
    <text evidence="1">The sequence shown here is derived from an EMBL/GenBank/DDBJ whole genome shotgun (WGS) entry which is preliminary data.</text>
</comment>
<accession>A0A9Q1H130</accession>
<organism evidence="1 2">
    <name type="scientific">Holothuria leucospilota</name>
    <name type="common">Black long sea cucumber</name>
    <name type="synonym">Mertensiothuria leucospilota</name>
    <dbReference type="NCBI Taxonomy" id="206669"/>
    <lineage>
        <taxon>Eukaryota</taxon>
        <taxon>Metazoa</taxon>
        <taxon>Echinodermata</taxon>
        <taxon>Eleutherozoa</taxon>
        <taxon>Echinozoa</taxon>
        <taxon>Holothuroidea</taxon>
        <taxon>Aspidochirotacea</taxon>
        <taxon>Aspidochirotida</taxon>
        <taxon>Holothuriidae</taxon>
        <taxon>Holothuria</taxon>
    </lineage>
</organism>
<reference evidence="1" key="1">
    <citation type="submission" date="2021-10" db="EMBL/GenBank/DDBJ databases">
        <title>Tropical sea cucumber genome reveals ecological adaptation and Cuvierian tubules defense mechanism.</title>
        <authorList>
            <person name="Chen T."/>
        </authorList>
    </citation>
    <scope>NUCLEOTIDE SEQUENCE</scope>
    <source>
        <strain evidence="1">Nanhai2018</strain>
        <tissue evidence="1">Muscle</tissue>
    </source>
</reference>
<evidence type="ECO:0000313" key="1">
    <source>
        <dbReference type="EMBL" id="KAJ8028201.1"/>
    </source>
</evidence>
<dbReference type="Proteomes" id="UP001152320">
    <property type="component" value="Chromosome 15"/>
</dbReference>
<protein>
    <submittedName>
        <fullName evidence="1">Uncharacterized protein</fullName>
    </submittedName>
</protein>
<name>A0A9Q1H130_HOLLE</name>
<proteinExistence type="predicted"/>
<dbReference type="AlphaFoldDB" id="A0A9Q1H130"/>
<dbReference type="EMBL" id="JAIZAY010000015">
    <property type="protein sequence ID" value="KAJ8028201.1"/>
    <property type="molecule type" value="Genomic_DNA"/>
</dbReference>
<keyword evidence="2" id="KW-1185">Reference proteome</keyword>